<dbReference type="NCBIfam" id="TIGR01930">
    <property type="entry name" value="AcCoA-C-Actrans"/>
    <property type="match status" value="1"/>
</dbReference>
<reference evidence="8" key="1">
    <citation type="submission" date="2020-09" db="EMBL/GenBank/DDBJ databases">
        <title>Whole genome shotgun sequence of Streptomyces cinnamonensis NBRC 15873.</title>
        <authorList>
            <person name="Komaki H."/>
            <person name="Tamura T."/>
        </authorList>
    </citation>
    <scope>NUCLEOTIDE SEQUENCE [LARGE SCALE GENOMIC DNA]</scope>
    <source>
        <strain evidence="8">NBRC 15873</strain>
    </source>
</reference>
<dbReference type="PIRSF" id="PIRSF000429">
    <property type="entry name" value="Ac-CoA_Ac_transf"/>
    <property type="match status" value="1"/>
</dbReference>
<dbReference type="Pfam" id="PF00108">
    <property type="entry name" value="Thiolase_N"/>
    <property type="match status" value="1"/>
</dbReference>
<evidence type="ECO:0000313" key="8">
    <source>
        <dbReference type="Proteomes" id="UP000660554"/>
    </source>
</evidence>
<dbReference type="PANTHER" id="PTHR43853">
    <property type="entry name" value="3-KETOACYL-COA THIOLASE, PEROXISOMAL"/>
    <property type="match status" value="1"/>
</dbReference>
<feature type="domain" description="Thiolase N-terminal" evidence="5">
    <location>
        <begin position="8"/>
        <end position="258"/>
    </location>
</feature>
<dbReference type="InterPro" id="IPR020616">
    <property type="entry name" value="Thiolase_N"/>
</dbReference>
<evidence type="ECO:0000256" key="3">
    <source>
        <dbReference type="ARBA" id="ARBA00023315"/>
    </source>
</evidence>
<dbReference type="CDD" id="cd00751">
    <property type="entry name" value="thiolase"/>
    <property type="match status" value="1"/>
</dbReference>
<keyword evidence="8" id="KW-1185">Reference proteome</keyword>
<accession>A0ABQ3NKR5</accession>
<dbReference type="PROSITE" id="PS00737">
    <property type="entry name" value="THIOLASE_2"/>
    <property type="match status" value="1"/>
</dbReference>
<dbReference type="InterPro" id="IPR002155">
    <property type="entry name" value="Thiolase"/>
</dbReference>
<keyword evidence="3 4" id="KW-0012">Acyltransferase</keyword>
<evidence type="ECO:0000256" key="1">
    <source>
        <dbReference type="ARBA" id="ARBA00010982"/>
    </source>
</evidence>
<organism evidence="7 8">
    <name type="scientific">Streptomyces virginiae</name>
    <name type="common">Streptomyces cinnamonensis</name>
    <dbReference type="NCBI Taxonomy" id="1961"/>
    <lineage>
        <taxon>Bacteria</taxon>
        <taxon>Bacillati</taxon>
        <taxon>Actinomycetota</taxon>
        <taxon>Actinomycetes</taxon>
        <taxon>Kitasatosporales</taxon>
        <taxon>Streptomycetaceae</taxon>
        <taxon>Streptomyces</taxon>
    </lineage>
</organism>
<gene>
    <name evidence="7" type="ORF">Scinn_28290</name>
</gene>
<dbReference type="InterPro" id="IPR050215">
    <property type="entry name" value="Thiolase-like_sf_Thiolase"/>
</dbReference>
<dbReference type="EMBL" id="BNDV01000008">
    <property type="protein sequence ID" value="GHI13366.1"/>
    <property type="molecule type" value="Genomic_DNA"/>
</dbReference>
<keyword evidence="2 4" id="KW-0808">Transferase</keyword>
<dbReference type="InterPro" id="IPR016039">
    <property type="entry name" value="Thiolase-like"/>
</dbReference>
<sequence>MNGQRPIVAAARRTPIGRIGGAFATTPIHELLSPVLTALLEDLGITGADVDDVIVGNAGGSGGNPARYAALTAGLGIEVPATTVDRQCGSGLEAVNLAARLVASGAGDIILAGGAESASTAPWRVERPAVPHGTPRFYARPHFVPAEYGDPDMGVAGENVARRGGISRERQDRFALASHRKAVEAARSGRYDAELVPVRVRVGRAAAVAVAADECPRPDTSMEKLARLGPAFVEGGTVTAGNSCPVNDGAAMVAVVSERKFRELGLSGGLRVVDSTVTGVDPVILGWGPVPAVRRLLKRNPGLELADVEVVEFTEAFAGQVLACLDELGIPEESVNRGGGALALGHPWGASGAVLVTRMFSDMFGTADPVAGRARYGLATLGAAGGLGIATLFERHPAD</sequence>
<evidence type="ECO:0000256" key="4">
    <source>
        <dbReference type="RuleBase" id="RU003557"/>
    </source>
</evidence>
<dbReference type="RefSeq" id="WP_030660576.1">
    <property type="nucleotide sequence ID" value="NZ_BMRU01000059.1"/>
</dbReference>
<evidence type="ECO:0000313" key="7">
    <source>
        <dbReference type="EMBL" id="GHI13366.1"/>
    </source>
</evidence>
<dbReference type="InterPro" id="IPR020617">
    <property type="entry name" value="Thiolase_C"/>
</dbReference>
<evidence type="ECO:0000259" key="6">
    <source>
        <dbReference type="Pfam" id="PF02803"/>
    </source>
</evidence>
<dbReference type="Gene3D" id="3.40.47.10">
    <property type="match status" value="1"/>
</dbReference>
<feature type="domain" description="Thiolase C-terminal" evidence="6">
    <location>
        <begin position="272"/>
        <end position="395"/>
    </location>
</feature>
<evidence type="ECO:0000256" key="2">
    <source>
        <dbReference type="ARBA" id="ARBA00022679"/>
    </source>
</evidence>
<dbReference type="SUPFAM" id="SSF53901">
    <property type="entry name" value="Thiolase-like"/>
    <property type="match status" value="2"/>
</dbReference>
<dbReference type="GeneID" id="86953156"/>
<dbReference type="Proteomes" id="UP000660554">
    <property type="component" value="Unassembled WGS sequence"/>
</dbReference>
<dbReference type="Pfam" id="PF02803">
    <property type="entry name" value="Thiolase_C"/>
    <property type="match status" value="1"/>
</dbReference>
<comment type="caution">
    <text evidence="7">The sequence shown here is derived from an EMBL/GenBank/DDBJ whole genome shotgun (WGS) entry which is preliminary data.</text>
</comment>
<dbReference type="InterPro" id="IPR020613">
    <property type="entry name" value="Thiolase_CS"/>
</dbReference>
<evidence type="ECO:0000259" key="5">
    <source>
        <dbReference type="Pfam" id="PF00108"/>
    </source>
</evidence>
<name>A0ABQ3NKR5_STRVG</name>
<dbReference type="PANTHER" id="PTHR43853:SF3">
    <property type="entry name" value="ACETYL-COA C-ACETYLTRANSFERASE YHFS-RELATED"/>
    <property type="match status" value="1"/>
</dbReference>
<proteinExistence type="inferred from homology"/>
<comment type="similarity">
    <text evidence="1 4">Belongs to the thiolase-like superfamily. Thiolase family.</text>
</comment>
<protein>
    <submittedName>
        <fullName evidence="7">Acetyl-CoA acetyltransferase</fullName>
    </submittedName>
</protein>